<gene>
    <name evidence="1" type="ORF">ALP74_200144</name>
</gene>
<protein>
    <submittedName>
        <fullName evidence="1">Uncharacterized protein</fullName>
    </submittedName>
</protein>
<accession>A0AB37QJB5</accession>
<dbReference type="Proteomes" id="UP000272613">
    <property type="component" value="Unassembled WGS sequence"/>
</dbReference>
<dbReference type="EMBL" id="RBSH01000275">
    <property type="protein sequence ID" value="RMR95922.1"/>
    <property type="molecule type" value="Genomic_DNA"/>
</dbReference>
<reference evidence="1 2" key="1">
    <citation type="submission" date="2018-08" db="EMBL/GenBank/DDBJ databases">
        <title>Recombination of ecologically and evolutionarily significant loci maintains genetic cohesion in the Pseudomonas syringae species complex.</title>
        <authorList>
            <person name="Dillon M."/>
            <person name="Thakur S."/>
            <person name="Almeida R.N.D."/>
            <person name="Weir B.S."/>
            <person name="Guttman D.S."/>
        </authorList>
    </citation>
    <scope>NUCLEOTIDE SEQUENCE [LARGE SCALE GENOMIC DNA]</scope>
    <source>
        <strain evidence="1 2">ICMP 5019</strain>
    </source>
</reference>
<evidence type="ECO:0000313" key="2">
    <source>
        <dbReference type="Proteomes" id="UP000272613"/>
    </source>
</evidence>
<evidence type="ECO:0000313" key="1">
    <source>
        <dbReference type="EMBL" id="RMR95922.1"/>
    </source>
</evidence>
<comment type="caution">
    <text evidence="1">The sequence shown here is derived from an EMBL/GenBank/DDBJ whole genome shotgun (WGS) entry which is preliminary data.</text>
</comment>
<organism evidence="1 2">
    <name type="scientific">Pseudomonas coronafaciens pv. garcae</name>
    <dbReference type="NCBI Taxonomy" id="251653"/>
    <lineage>
        <taxon>Bacteria</taxon>
        <taxon>Pseudomonadati</taxon>
        <taxon>Pseudomonadota</taxon>
        <taxon>Gammaproteobacteria</taxon>
        <taxon>Pseudomonadales</taxon>
        <taxon>Pseudomonadaceae</taxon>
        <taxon>Pseudomonas</taxon>
        <taxon>Pseudomonas coronafaciens</taxon>
    </lineage>
</organism>
<proteinExistence type="predicted"/>
<sequence>MAQPFAQKQIELGFFVWLMHVGIGVWIDAAEAPCMFGTNDFGHACNVIDLHVEPPHEVIRGNPIKCTQRLSMSNTIPMSLPMIDIKRTPPAHLANGQIHDASVKKAELLLTKYPTTRTHASF</sequence>
<name>A0AB37QJB5_9PSED</name>
<dbReference type="AlphaFoldDB" id="A0AB37QJB5"/>